<dbReference type="Proteomes" id="UP000829196">
    <property type="component" value="Unassembled WGS sequence"/>
</dbReference>
<evidence type="ECO:0000313" key="3">
    <source>
        <dbReference type="Proteomes" id="UP000829196"/>
    </source>
</evidence>
<organism evidence="2 3">
    <name type="scientific">Dendrobium nobile</name>
    <name type="common">Orchid</name>
    <dbReference type="NCBI Taxonomy" id="94219"/>
    <lineage>
        <taxon>Eukaryota</taxon>
        <taxon>Viridiplantae</taxon>
        <taxon>Streptophyta</taxon>
        <taxon>Embryophyta</taxon>
        <taxon>Tracheophyta</taxon>
        <taxon>Spermatophyta</taxon>
        <taxon>Magnoliopsida</taxon>
        <taxon>Liliopsida</taxon>
        <taxon>Asparagales</taxon>
        <taxon>Orchidaceae</taxon>
        <taxon>Epidendroideae</taxon>
        <taxon>Malaxideae</taxon>
        <taxon>Dendrobiinae</taxon>
        <taxon>Dendrobium</taxon>
    </lineage>
</organism>
<proteinExistence type="predicted"/>
<feature type="signal peptide" evidence="1">
    <location>
        <begin position="1"/>
        <end position="32"/>
    </location>
</feature>
<dbReference type="AlphaFoldDB" id="A0A8T3B8A3"/>
<gene>
    <name evidence="2" type="ORF">KFK09_013743</name>
</gene>
<accession>A0A8T3B8A3</accession>
<protein>
    <submittedName>
        <fullName evidence="2">Uncharacterized protein</fullName>
    </submittedName>
</protein>
<sequence>MPEHPPCLTPILKRRSSFLSTLILLRWLNALSDNEMAGAMLPDVGVASLLYPSCF</sequence>
<evidence type="ECO:0000256" key="1">
    <source>
        <dbReference type="SAM" id="SignalP"/>
    </source>
</evidence>
<keyword evidence="1" id="KW-0732">Signal</keyword>
<comment type="caution">
    <text evidence="2">The sequence shown here is derived from an EMBL/GenBank/DDBJ whole genome shotgun (WGS) entry which is preliminary data.</text>
</comment>
<reference evidence="2" key="1">
    <citation type="journal article" date="2022" name="Front. Genet.">
        <title>Chromosome-Scale Assembly of the Dendrobium nobile Genome Provides Insights Into the Molecular Mechanism of the Biosynthesis of the Medicinal Active Ingredient of Dendrobium.</title>
        <authorList>
            <person name="Xu Q."/>
            <person name="Niu S.-C."/>
            <person name="Li K.-L."/>
            <person name="Zheng P.-J."/>
            <person name="Zhang X.-J."/>
            <person name="Jia Y."/>
            <person name="Liu Y."/>
            <person name="Niu Y.-X."/>
            <person name="Yu L.-H."/>
            <person name="Chen D.-F."/>
            <person name="Zhang G.-Q."/>
        </authorList>
    </citation>
    <scope>NUCLEOTIDE SEQUENCE</scope>
    <source>
        <tissue evidence="2">Leaf</tissue>
    </source>
</reference>
<name>A0A8T3B8A3_DENNO</name>
<keyword evidence="3" id="KW-1185">Reference proteome</keyword>
<dbReference type="SMR" id="A0A8T3B8A3"/>
<evidence type="ECO:0000313" key="2">
    <source>
        <dbReference type="EMBL" id="KAI0507617.1"/>
    </source>
</evidence>
<feature type="chain" id="PRO_5035844967" evidence="1">
    <location>
        <begin position="33"/>
        <end position="55"/>
    </location>
</feature>
<dbReference type="EMBL" id="JAGYWB010000010">
    <property type="protein sequence ID" value="KAI0507617.1"/>
    <property type="molecule type" value="Genomic_DNA"/>
</dbReference>